<evidence type="ECO:0000256" key="1">
    <source>
        <dbReference type="SAM" id="MobiDB-lite"/>
    </source>
</evidence>
<protein>
    <submittedName>
        <fullName evidence="3">H-NS histone family protein</fullName>
    </submittedName>
</protein>
<dbReference type="SMART" id="SM00528">
    <property type="entry name" value="HNS"/>
    <property type="match status" value="1"/>
</dbReference>
<keyword evidence="4" id="KW-1185">Reference proteome</keyword>
<feature type="region of interest" description="Disordered" evidence="1">
    <location>
        <begin position="50"/>
        <end position="81"/>
    </location>
</feature>
<accession>A0ABX1PS94</accession>
<organism evidence="3 4">
    <name type="scientific">Aromatoleum toluvorans</name>
    <dbReference type="NCBI Taxonomy" id="92002"/>
    <lineage>
        <taxon>Bacteria</taxon>
        <taxon>Pseudomonadati</taxon>
        <taxon>Pseudomonadota</taxon>
        <taxon>Betaproteobacteria</taxon>
        <taxon>Rhodocyclales</taxon>
        <taxon>Rhodocyclaceae</taxon>
        <taxon>Aromatoleum</taxon>
    </lineage>
</organism>
<dbReference type="RefSeq" id="WP_169254215.1">
    <property type="nucleotide sequence ID" value="NZ_WTVN01000001.1"/>
</dbReference>
<evidence type="ECO:0000313" key="4">
    <source>
        <dbReference type="Proteomes" id="UP000623795"/>
    </source>
</evidence>
<dbReference type="Gene3D" id="4.10.430.10">
    <property type="entry name" value="Histone-like protein H-NS, C-terminal domain"/>
    <property type="match status" value="1"/>
</dbReference>
<proteinExistence type="predicted"/>
<feature type="region of interest" description="Disordered" evidence="1">
    <location>
        <begin position="131"/>
        <end position="159"/>
    </location>
</feature>
<comment type="caution">
    <text evidence="3">The sequence shown here is derived from an EMBL/GenBank/DDBJ whole genome shotgun (WGS) entry which is preliminary data.</text>
</comment>
<evidence type="ECO:0000313" key="3">
    <source>
        <dbReference type="EMBL" id="NMG42304.1"/>
    </source>
</evidence>
<dbReference type="Pfam" id="PF00816">
    <property type="entry name" value="Histone_HNS"/>
    <property type="match status" value="1"/>
</dbReference>
<dbReference type="Proteomes" id="UP000623795">
    <property type="component" value="Unassembled WGS sequence"/>
</dbReference>
<feature type="compositionally biased region" description="Low complexity" evidence="1">
    <location>
        <begin position="132"/>
        <end position="159"/>
    </location>
</feature>
<dbReference type="InterPro" id="IPR037150">
    <property type="entry name" value="H-NS_C_dom_sf"/>
</dbReference>
<evidence type="ECO:0000259" key="2">
    <source>
        <dbReference type="SMART" id="SM00528"/>
    </source>
</evidence>
<dbReference type="SUPFAM" id="SSF81273">
    <property type="entry name" value="H-NS histone-like proteins"/>
    <property type="match status" value="1"/>
</dbReference>
<dbReference type="InterPro" id="IPR027444">
    <property type="entry name" value="H-NS_C_dom"/>
</dbReference>
<name>A0ABX1PS94_9RHOO</name>
<feature type="domain" description="DNA-binding protein H-NS-like C-terminal" evidence="2">
    <location>
        <begin position="72"/>
        <end position="117"/>
    </location>
</feature>
<reference evidence="3 4" key="1">
    <citation type="submission" date="2019-12" db="EMBL/GenBank/DDBJ databases">
        <title>Comparative genomics gives insights into the taxonomy of the Azoarcus-Aromatoleum group and reveals separate origins of nif in the plant-associated Azoarcus and non-plant-associated Aromatoleum sub-groups.</title>
        <authorList>
            <person name="Lafos M."/>
            <person name="Maluk M."/>
            <person name="Batista M."/>
            <person name="Junghare M."/>
            <person name="Carmona M."/>
            <person name="Faoro H."/>
            <person name="Cruz L.M."/>
            <person name="Battistoni F."/>
            <person name="De Souza E."/>
            <person name="Pedrosa F."/>
            <person name="Chen W.-M."/>
            <person name="Poole P.S."/>
            <person name="Dixon R.A."/>
            <person name="James E.K."/>
        </authorList>
    </citation>
    <scope>NUCLEOTIDE SEQUENCE [LARGE SCALE GENOMIC DNA]</scope>
    <source>
        <strain evidence="3 4">Td21</strain>
    </source>
</reference>
<sequence length="159" mass="17059">MTVNLSNYTLTQLKQLRARIENEIARQQSAGKDALLKKLKRMAREQGLSLADVLGSSPKSEKPKANGATRPVVPKPPVAVNYRHPSKMDLAWSGRGRKPRWVEAWLAHGGALDALATAAAKFDKKQQRVAKAATDSVTPTPTTTVAPADAAEAEVAPAN</sequence>
<dbReference type="EMBL" id="WTVN01000001">
    <property type="protein sequence ID" value="NMG42304.1"/>
    <property type="molecule type" value="Genomic_DNA"/>
</dbReference>
<gene>
    <name evidence="3" type="ORF">GPA22_00950</name>
</gene>